<keyword evidence="5" id="KW-1185">Reference proteome</keyword>
<feature type="signal peptide" evidence="3">
    <location>
        <begin position="1"/>
        <end position="25"/>
    </location>
</feature>
<feature type="chain" id="PRO_5026830821" evidence="3">
    <location>
        <begin position="26"/>
        <end position="165"/>
    </location>
</feature>
<dbReference type="KEGG" id="nss:113426165"/>
<dbReference type="Proteomes" id="UP000504612">
    <property type="component" value="Unplaced"/>
</dbReference>
<evidence type="ECO:0000313" key="6">
    <source>
        <dbReference type="RefSeq" id="XP_026544302.1"/>
    </source>
</evidence>
<protein>
    <submittedName>
        <fullName evidence="6">Prolyl 3-hydroxylase 2-like</fullName>
    </submittedName>
</protein>
<dbReference type="Pfam" id="PF23557">
    <property type="entry name" value="TPR_leprecan"/>
    <property type="match status" value="1"/>
</dbReference>
<dbReference type="AlphaFoldDB" id="A0A6J1VMD5"/>
<evidence type="ECO:0000256" key="3">
    <source>
        <dbReference type="SAM" id="SignalP"/>
    </source>
</evidence>
<evidence type="ECO:0000313" key="5">
    <source>
        <dbReference type="Proteomes" id="UP000504612"/>
    </source>
</evidence>
<dbReference type="GO" id="GO:0005518">
    <property type="term" value="F:collagen binding"/>
    <property type="evidence" value="ECO:0007669"/>
    <property type="project" value="TreeGrafter"/>
</dbReference>
<dbReference type="GO" id="GO:0005783">
    <property type="term" value="C:endoplasmic reticulum"/>
    <property type="evidence" value="ECO:0007669"/>
    <property type="project" value="TreeGrafter"/>
</dbReference>
<evidence type="ECO:0000259" key="4">
    <source>
        <dbReference type="Pfam" id="PF23557"/>
    </source>
</evidence>
<dbReference type="GeneID" id="113426165"/>
<gene>
    <name evidence="6" type="primary">LOC113426165</name>
</gene>
<evidence type="ECO:0000256" key="2">
    <source>
        <dbReference type="ARBA" id="ARBA00023180"/>
    </source>
</evidence>
<feature type="domain" description="Leprecan-like alpha-helical" evidence="4">
    <location>
        <begin position="30"/>
        <end position="141"/>
    </location>
</feature>
<dbReference type="PANTHER" id="PTHR13986:SF3">
    <property type="entry name" value="CARTILAGE-ASSOCIATED PROTEIN"/>
    <property type="match status" value="1"/>
</dbReference>
<dbReference type="GO" id="GO:0030199">
    <property type="term" value="P:collagen fibril organization"/>
    <property type="evidence" value="ECO:0007669"/>
    <property type="project" value="TreeGrafter"/>
</dbReference>
<name>A0A6J1VMD5_9SAUR</name>
<organism evidence="5 6">
    <name type="scientific">Notechis scutatus</name>
    <name type="common">mainland tiger snake</name>
    <dbReference type="NCBI Taxonomy" id="8663"/>
    <lineage>
        <taxon>Eukaryota</taxon>
        <taxon>Metazoa</taxon>
        <taxon>Chordata</taxon>
        <taxon>Craniata</taxon>
        <taxon>Vertebrata</taxon>
        <taxon>Euteleostomi</taxon>
        <taxon>Lepidosauria</taxon>
        <taxon>Squamata</taxon>
        <taxon>Bifurcata</taxon>
        <taxon>Unidentata</taxon>
        <taxon>Episquamata</taxon>
        <taxon>Toxicofera</taxon>
        <taxon>Serpentes</taxon>
        <taxon>Colubroidea</taxon>
        <taxon>Elapidae</taxon>
        <taxon>Hydrophiinae</taxon>
        <taxon>Notechis</taxon>
    </lineage>
</organism>
<keyword evidence="1 3" id="KW-0732">Signal</keyword>
<accession>A0A6J1VMD5</accession>
<dbReference type="InterPro" id="IPR052284">
    <property type="entry name" value="Collagen_mod_leprecan"/>
</dbReference>
<reference evidence="6" key="1">
    <citation type="submission" date="2025-08" db="UniProtKB">
        <authorList>
            <consortium name="RefSeq"/>
        </authorList>
    </citation>
    <scope>IDENTIFICATION</scope>
</reference>
<keyword evidence="2" id="KW-0325">Glycoprotein</keyword>
<sequence>MAAGLRLLLWTTALLLLLLLLRASCEPEPPFEALYAAGLEAHARADFAGAVRGLERALSAERRLREKRAGCGRRCRREEPLEAGRDPLPLAGAFLRRARCLRACLGPEDAAAAAAPAGQEVRADFQRRLPYSYLQRAYIQVPPRFCPGALFPPRASGCLWVSPPT</sequence>
<dbReference type="PANTHER" id="PTHR13986">
    <property type="entry name" value="PROTEIN LYSINE HYDROXYLATION COMPLEX COMPONENT"/>
    <property type="match status" value="1"/>
</dbReference>
<evidence type="ECO:0000256" key="1">
    <source>
        <dbReference type="ARBA" id="ARBA00022729"/>
    </source>
</evidence>
<dbReference type="InterPro" id="IPR056585">
    <property type="entry name" value="Leprecan_dom"/>
</dbReference>
<dbReference type="RefSeq" id="XP_026544302.1">
    <property type="nucleotide sequence ID" value="XM_026688517.1"/>
</dbReference>
<proteinExistence type="predicted"/>